<evidence type="ECO:0000256" key="2">
    <source>
        <dbReference type="ARBA" id="ARBA00023002"/>
    </source>
</evidence>
<evidence type="ECO:0000313" key="5">
    <source>
        <dbReference type="Proteomes" id="UP000198688"/>
    </source>
</evidence>
<name>A0A1H2D8M2_9ACTN</name>
<dbReference type="SUPFAM" id="SSF51735">
    <property type="entry name" value="NAD(P)-binding Rossmann-fold domains"/>
    <property type="match status" value="1"/>
</dbReference>
<protein>
    <submittedName>
        <fullName evidence="4">NADPH:quinone reductase</fullName>
    </submittedName>
</protein>
<proteinExistence type="predicted"/>
<dbReference type="STRING" id="113562.SAMN04489716_8565"/>
<keyword evidence="2" id="KW-0560">Oxidoreductase</keyword>
<dbReference type="Pfam" id="PF08240">
    <property type="entry name" value="ADH_N"/>
    <property type="match status" value="1"/>
</dbReference>
<dbReference type="AlphaFoldDB" id="A0A1H2D8M2"/>
<evidence type="ECO:0000313" key="4">
    <source>
        <dbReference type="EMBL" id="SDT78907.1"/>
    </source>
</evidence>
<dbReference type="PANTHER" id="PTHR48106">
    <property type="entry name" value="QUINONE OXIDOREDUCTASE PIG3-RELATED"/>
    <property type="match status" value="1"/>
</dbReference>
<dbReference type="Pfam" id="PF13602">
    <property type="entry name" value="ADH_zinc_N_2"/>
    <property type="match status" value="1"/>
</dbReference>
<dbReference type="Gene3D" id="3.90.180.10">
    <property type="entry name" value="Medium-chain alcohol dehydrogenases, catalytic domain"/>
    <property type="match status" value="1"/>
</dbReference>
<keyword evidence="5" id="KW-1185">Reference proteome</keyword>
<keyword evidence="1" id="KW-0521">NADP</keyword>
<feature type="domain" description="Enoyl reductase (ER)" evidence="3">
    <location>
        <begin position="9"/>
        <end position="304"/>
    </location>
</feature>
<dbReference type="EMBL" id="LT629758">
    <property type="protein sequence ID" value="SDT78907.1"/>
    <property type="molecule type" value="Genomic_DNA"/>
</dbReference>
<dbReference type="Gene3D" id="3.40.50.720">
    <property type="entry name" value="NAD(P)-binding Rossmann-like Domain"/>
    <property type="match status" value="1"/>
</dbReference>
<evidence type="ECO:0000259" key="3">
    <source>
        <dbReference type="SMART" id="SM00829"/>
    </source>
</evidence>
<dbReference type="OrthoDB" id="3813297at2"/>
<dbReference type="GO" id="GO:0016651">
    <property type="term" value="F:oxidoreductase activity, acting on NAD(P)H"/>
    <property type="evidence" value="ECO:0007669"/>
    <property type="project" value="TreeGrafter"/>
</dbReference>
<reference evidence="4 5" key="1">
    <citation type="submission" date="2016-10" db="EMBL/GenBank/DDBJ databases">
        <authorList>
            <person name="de Groot N.N."/>
        </authorList>
    </citation>
    <scope>NUCLEOTIDE SEQUENCE [LARGE SCALE GENOMIC DNA]</scope>
    <source>
        <strain evidence="4 5">DSM 43941</strain>
    </source>
</reference>
<evidence type="ECO:0000256" key="1">
    <source>
        <dbReference type="ARBA" id="ARBA00022857"/>
    </source>
</evidence>
<dbReference type="InterPro" id="IPR013154">
    <property type="entry name" value="ADH-like_N"/>
</dbReference>
<dbReference type="Proteomes" id="UP000198688">
    <property type="component" value="Chromosome I"/>
</dbReference>
<sequence>MKALVTSAGVSPGIRLESLPDPDPAPGEVLIEVKAVAVNRADLLLAARRPPGSQLGLDVAGVVVRAASDGTGPPAGTPVAALAASTGWAQLAAVRTDRLAILPDGVEPAVAAAVPVAGLTALYALRRAGWLLARTVLVTGASGGVGGFVADLAAAAGASVLGWVGSPERGAHLAERGHRLHIGDGPPPGETTDVVVDSVGGTVLRDAFVTLRAGGVAVVFGNTVRADLVLPPDWGHGRPGVRLEHLFLLDEIERRDAAGDLGTLLGLVADGRLRPHVGLRADWADAGSAIEALLERRVTGRVVLSL</sequence>
<dbReference type="RefSeq" id="WP_092558428.1">
    <property type="nucleotide sequence ID" value="NZ_BOMJ01000090.1"/>
</dbReference>
<gene>
    <name evidence="4" type="ORF">SAMN04489716_8565</name>
</gene>
<dbReference type="PANTHER" id="PTHR48106:SF18">
    <property type="entry name" value="QUINONE OXIDOREDUCTASE PIG3"/>
    <property type="match status" value="1"/>
</dbReference>
<dbReference type="GO" id="GO:0070402">
    <property type="term" value="F:NADPH binding"/>
    <property type="evidence" value="ECO:0007669"/>
    <property type="project" value="TreeGrafter"/>
</dbReference>
<dbReference type="InterPro" id="IPR020843">
    <property type="entry name" value="ER"/>
</dbReference>
<accession>A0A1H2D8M2</accession>
<dbReference type="SUPFAM" id="SSF50129">
    <property type="entry name" value="GroES-like"/>
    <property type="match status" value="1"/>
</dbReference>
<dbReference type="SMART" id="SM00829">
    <property type="entry name" value="PKS_ER"/>
    <property type="match status" value="1"/>
</dbReference>
<organism evidence="4 5">
    <name type="scientific">Actinoplanes derwentensis</name>
    <dbReference type="NCBI Taxonomy" id="113562"/>
    <lineage>
        <taxon>Bacteria</taxon>
        <taxon>Bacillati</taxon>
        <taxon>Actinomycetota</taxon>
        <taxon>Actinomycetes</taxon>
        <taxon>Micromonosporales</taxon>
        <taxon>Micromonosporaceae</taxon>
        <taxon>Actinoplanes</taxon>
    </lineage>
</organism>
<dbReference type="InterPro" id="IPR036291">
    <property type="entry name" value="NAD(P)-bd_dom_sf"/>
</dbReference>
<dbReference type="InterPro" id="IPR011032">
    <property type="entry name" value="GroES-like_sf"/>
</dbReference>